<sequence length="231" mass="26502">MAYPSQATLHQLAEMNHCEFIPTPDCYYHSSAQNMPFFDDFNSGCCFALSELYIKSNGNIEKIKNLSEGEIQSVIRKQAIFTNGFNFLNSTKMLSTQSVKISSFQHFFQINSAPRFFPCNNKNEYLLQSAIQHAINYKGFSLLSFNGPKSHLTVIDNITHSTIQLYDSSLGIFRNSEGTLQSQVNRLAKIYHQLFYMFYFKKIYPANYLAVFWINKAIFNMELSAPALPLD</sequence>
<organism evidence="1 2">
    <name type="scientific">Pelagibaculum spongiae</name>
    <dbReference type="NCBI Taxonomy" id="2080658"/>
    <lineage>
        <taxon>Bacteria</taxon>
        <taxon>Pseudomonadati</taxon>
        <taxon>Pseudomonadota</taxon>
        <taxon>Gammaproteobacteria</taxon>
        <taxon>Oceanospirillales</taxon>
        <taxon>Pelagibaculum</taxon>
    </lineage>
</organism>
<dbReference type="Proteomes" id="UP000244906">
    <property type="component" value="Unassembled WGS sequence"/>
</dbReference>
<evidence type="ECO:0000313" key="1">
    <source>
        <dbReference type="EMBL" id="PVZ68292.1"/>
    </source>
</evidence>
<dbReference type="AlphaFoldDB" id="A0A2V1GSM3"/>
<protein>
    <submittedName>
        <fullName evidence="1">Uncharacterized protein</fullName>
    </submittedName>
</protein>
<keyword evidence="2" id="KW-1185">Reference proteome</keyword>
<proteinExistence type="predicted"/>
<evidence type="ECO:0000313" key="2">
    <source>
        <dbReference type="Proteomes" id="UP000244906"/>
    </source>
</evidence>
<gene>
    <name evidence="1" type="ORF">DC094_13470</name>
</gene>
<reference evidence="1 2" key="1">
    <citation type="submission" date="2018-04" db="EMBL/GenBank/DDBJ databases">
        <title>Thalassorhabdus spongiae gen. nov., sp. nov., isolated from a marine sponge in South-West Iceland.</title>
        <authorList>
            <person name="Knobloch S."/>
            <person name="Daussin A."/>
            <person name="Johannsson R."/>
            <person name="Marteinsson V.T."/>
        </authorList>
    </citation>
    <scope>NUCLEOTIDE SEQUENCE [LARGE SCALE GENOMIC DNA]</scope>
    <source>
        <strain evidence="1 2">Hp12</strain>
    </source>
</reference>
<dbReference type="RefSeq" id="WP_116687621.1">
    <property type="nucleotide sequence ID" value="NZ_CAWNYD010000005.1"/>
</dbReference>
<name>A0A2V1GSM3_9GAMM</name>
<comment type="caution">
    <text evidence="1">The sequence shown here is derived from an EMBL/GenBank/DDBJ whole genome shotgun (WGS) entry which is preliminary data.</text>
</comment>
<accession>A0A2V1GSM3</accession>
<dbReference type="EMBL" id="QDDL01000005">
    <property type="protein sequence ID" value="PVZ68292.1"/>
    <property type="molecule type" value="Genomic_DNA"/>
</dbReference>